<feature type="compositionally biased region" description="Low complexity" evidence="2">
    <location>
        <begin position="213"/>
        <end position="227"/>
    </location>
</feature>
<dbReference type="GO" id="GO:0000387">
    <property type="term" value="P:spliceosomal snRNP assembly"/>
    <property type="evidence" value="ECO:0007669"/>
    <property type="project" value="InterPro"/>
</dbReference>
<dbReference type="GO" id="GO:0005634">
    <property type="term" value="C:nucleus"/>
    <property type="evidence" value="ECO:0007669"/>
    <property type="project" value="TreeGrafter"/>
</dbReference>
<feature type="region of interest" description="Disordered" evidence="2">
    <location>
        <begin position="1"/>
        <end position="24"/>
    </location>
</feature>
<name>A0A5P1E8J8_ASPOF</name>
<reference evidence="4" key="1">
    <citation type="journal article" date="2017" name="Nat. Commun.">
        <title>The asparagus genome sheds light on the origin and evolution of a young Y chromosome.</title>
        <authorList>
            <person name="Harkess A."/>
            <person name="Zhou J."/>
            <person name="Xu C."/>
            <person name="Bowers J.E."/>
            <person name="Van der Hulst R."/>
            <person name="Ayyampalayam S."/>
            <person name="Mercati F."/>
            <person name="Riccardi P."/>
            <person name="McKain M.R."/>
            <person name="Kakrana A."/>
            <person name="Tang H."/>
            <person name="Ray J."/>
            <person name="Groenendijk J."/>
            <person name="Arikit S."/>
            <person name="Mathioni S.M."/>
            <person name="Nakano M."/>
            <person name="Shan H."/>
            <person name="Telgmann-Rauber A."/>
            <person name="Kanno A."/>
            <person name="Yue Z."/>
            <person name="Chen H."/>
            <person name="Li W."/>
            <person name="Chen Y."/>
            <person name="Xu X."/>
            <person name="Zhang Y."/>
            <person name="Luo S."/>
            <person name="Chen H."/>
            <person name="Gao J."/>
            <person name="Mao Z."/>
            <person name="Pires J.C."/>
            <person name="Luo M."/>
            <person name="Kudrna D."/>
            <person name="Wing R.A."/>
            <person name="Meyers B.C."/>
            <person name="Yi K."/>
            <person name="Kong H."/>
            <person name="Lavrijsen P."/>
            <person name="Sunseri F."/>
            <person name="Falavigna A."/>
            <person name="Ye Y."/>
            <person name="Leebens-Mack J.H."/>
            <person name="Chen G."/>
        </authorList>
    </citation>
    <scope>NUCLEOTIDE SEQUENCE [LARGE SCALE GENOMIC DNA]</scope>
    <source>
        <strain evidence="4">cv. DH0086</strain>
    </source>
</reference>
<dbReference type="OMA" id="RENCLWI"/>
<dbReference type="Proteomes" id="UP000243459">
    <property type="component" value="Chromosome 9"/>
</dbReference>
<dbReference type="EMBL" id="CM007389">
    <property type="protein sequence ID" value="ONK57815.1"/>
    <property type="molecule type" value="Genomic_DNA"/>
</dbReference>
<dbReference type="Gene3D" id="1.20.58.1070">
    <property type="match status" value="1"/>
</dbReference>
<proteinExistence type="inferred from homology"/>
<feature type="region of interest" description="Disordered" evidence="2">
    <location>
        <begin position="83"/>
        <end position="104"/>
    </location>
</feature>
<organism evidence="3 4">
    <name type="scientific">Asparagus officinalis</name>
    <name type="common">Garden asparagus</name>
    <dbReference type="NCBI Taxonomy" id="4686"/>
    <lineage>
        <taxon>Eukaryota</taxon>
        <taxon>Viridiplantae</taxon>
        <taxon>Streptophyta</taxon>
        <taxon>Embryophyta</taxon>
        <taxon>Tracheophyta</taxon>
        <taxon>Spermatophyta</taxon>
        <taxon>Magnoliopsida</taxon>
        <taxon>Liliopsida</taxon>
        <taxon>Asparagales</taxon>
        <taxon>Asparagaceae</taxon>
        <taxon>Asparagoideae</taxon>
        <taxon>Asparagus</taxon>
    </lineage>
</organism>
<evidence type="ECO:0000256" key="2">
    <source>
        <dbReference type="SAM" id="MobiDB-lite"/>
    </source>
</evidence>
<feature type="compositionally biased region" description="Polar residues" evidence="2">
    <location>
        <begin position="7"/>
        <end position="18"/>
    </location>
</feature>
<dbReference type="AlphaFoldDB" id="A0A5P1E8J8"/>
<evidence type="ECO:0008006" key="5">
    <source>
        <dbReference type="Google" id="ProtNLM"/>
    </source>
</evidence>
<feature type="region of interest" description="Disordered" evidence="2">
    <location>
        <begin position="213"/>
        <end position="238"/>
    </location>
</feature>
<evidence type="ECO:0000313" key="3">
    <source>
        <dbReference type="EMBL" id="ONK57815.1"/>
    </source>
</evidence>
<sequence length="479" mass="54262">MRAQMALETQNINETNEIPTPKSKFTEISDVNQEKLVINSRKFQHRSYSTDELESLRFVGLKEQQRKWKQVYQSLESDVAKDYDGLRVPNNQNKKQQKKKKKEKSVLEACHMDLDNHVQMGDIGLEVNSLQEHVVSALDMGREGDAQSNGGLETKDVGRIENQNSKGLSYSRSEMEVLRFVDVEEQERWWKEVYDKLSPYIVEEFDLLWAPNNQKQQQPQNASSKQSAGKKMDPSQCLSDVSALKTTKGPNVLNVCGDTLHENGNGMYIEESVDEYENTIDEHNSSSDEYDSIQRPAFFVEGEPDFESGPPEDGWEYLRRVSFLACLTVGTHSMIWEISWDGIEISVLESSYNELDKPTPTKQSYSLQQLKKSTPTLTTILGMDAISRAATLRNSISSLETADVLSRDDCLWLFALCAAVDTPLHADTCASLRCLLRKCSSLMALKSEPDEEVAMWSILVTIAGKYFGQLDTSYKNENP</sequence>
<protein>
    <recommendedName>
        <fullName evidence="5">Gem-associated protein 2</fullName>
    </recommendedName>
</protein>
<accession>A0A5P1E8J8</accession>
<dbReference type="Gramene" id="ONK57815">
    <property type="protein sequence ID" value="ONK57815"/>
    <property type="gene ID" value="A4U43_C09F4370"/>
</dbReference>
<evidence type="ECO:0000313" key="4">
    <source>
        <dbReference type="Proteomes" id="UP000243459"/>
    </source>
</evidence>
<dbReference type="GO" id="GO:0032797">
    <property type="term" value="C:SMN complex"/>
    <property type="evidence" value="ECO:0007669"/>
    <property type="project" value="TreeGrafter"/>
</dbReference>
<dbReference type="PANTHER" id="PTHR12794">
    <property type="entry name" value="GEMIN2"/>
    <property type="match status" value="1"/>
</dbReference>
<keyword evidence="4" id="KW-1185">Reference proteome</keyword>
<comment type="similarity">
    <text evidence="1">Belongs to the gemin-2 family.</text>
</comment>
<evidence type="ECO:0000256" key="1">
    <source>
        <dbReference type="ARBA" id="ARBA00025758"/>
    </source>
</evidence>
<dbReference type="InterPro" id="IPR035426">
    <property type="entry name" value="Gemin2/Brr1"/>
</dbReference>
<dbReference type="Pfam" id="PF04938">
    <property type="entry name" value="SIP1"/>
    <property type="match status" value="1"/>
</dbReference>
<dbReference type="PANTHER" id="PTHR12794:SF0">
    <property type="entry name" value="GEM-ASSOCIATED PROTEIN 2"/>
    <property type="match status" value="1"/>
</dbReference>
<gene>
    <name evidence="3" type="ORF">A4U43_C09F4370</name>
</gene>